<accession>A0A8C2FFT8</accession>
<dbReference type="InterPro" id="IPR036028">
    <property type="entry name" value="SH3-like_dom_sf"/>
</dbReference>
<organism evidence="4 5">
    <name type="scientific">Cyprinus carpio</name>
    <name type="common">Common carp</name>
    <dbReference type="NCBI Taxonomy" id="7962"/>
    <lineage>
        <taxon>Eukaryota</taxon>
        <taxon>Metazoa</taxon>
        <taxon>Chordata</taxon>
        <taxon>Craniata</taxon>
        <taxon>Vertebrata</taxon>
        <taxon>Euteleostomi</taxon>
        <taxon>Actinopterygii</taxon>
        <taxon>Neopterygii</taxon>
        <taxon>Teleostei</taxon>
        <taxon>Ostariophysi</taxon>
        <taxon>Cypriniformes</taxon>
        <taxon>Cyprinidae</taxon>
        <taxon>Cyprininae</taxon>
        <taxon>Cyprinus</taxon>
    </lineage>
</organism>
<evidence type="ECO:0000313" key="4">
    <source>
        <dbReference type="Ensembl" id="ENSCCRP00020054487.1"/>
    </source>
</evidence>
<protein>
    <recommendedName>
        <fullName evidence="3">SH3 domain-containing protein</fullName>
    </recommendedName>
</protein>
<keyword evidence="1 2" id="KW-0728">SH3 domain</keyword>
<evidence type="ECO:0000256" key="2">
    <source>
        <dbReference type="PROSITE-ProRule" id="PRU00192"/>
    </source>
</evidence>
<dbReference type="SUPFAM" id="SSF50044">
    <property type="entry name" value="SH3-domain"/>
    <property type="match status" value="1"/>
</dbReference>
<dbReference type="SMART" id="SM00326">
    <property type="entry name" value="SH3"/>
    <property type="match status" value="1"/>
</dbReference>
<dbReference type="AlphaFoldDB" id="A0A8C2FFT8"/>
<dbReference type="Proteomes" id="UP000694701">
    <property type="component" value="Unplaced"/>
</dbReference>
<reference evidence="4" key="1">
    <citation type="submission" date="2025-08" db="UniProtKB">
        <authorList>
            <consortium name="Ensembl"/>
        </authorList>
    </citation>
    <scope>IDENTIFICATION</scope>
</reference>
<dbReference type="PROSITE" id="PS50002">
    <property type="entry name" value="SH3"/>
    <property type="match status" value="1"/>
</dbReference>
<feature type="domain" description="SH3" evidence="3">
    <location>
        <begin position="1"/>
        <end position="58"/>
    </location>
</feature>
<evidence type="ECO:0000256" key="1">
    <source>
        <dbReference type="ARBA" id="ARBA00022443"/>
    </source>
</evidence>
<evidence type="ECO:0000259" key="3">
    <source>
        <dbReference type="PROSITE" id="PS50002"/>
    </source>
</evidence>
<proteinExistence type="predicted"/>
<dbReference type="InterPro" id="IPR001452">
    <property type="entry name" value="SH3_domain"/>
</dbReference>
<name>A0A8C2FFT8_CYPCA</name>
<dbReference type="Pfam" id="PF14604">
    <property type="entry name" value="SH3_9"/>
    <property type="match status" value="1"/>
</dbReference>
<sequence>MYRSLFSFSSAERNALRFPAGECFLVLERSGAHWWLATRCSSGETGYIPAAYIEKIPVRSLITYIHIQTYAKGRIKTVGGPRALLLEGP</sequence>
<evidence type="ECO:0000313" key="5">
    <source>
        <dbReference type="Proteomes" id="UP000694701"/>
    </source>
</evidence>
<dbReference type="Gene3D" id="2.30.30.40">
    <property type="entry name" value="SH3 Domains"/>
    <property type="match status" value="1"/>
</dbReference>
<dbReference type="Ensembl" id="ENSCCRT00020059665.1">
    <property type="protein sequence ID" value="ENSCCRP00020054487.1"/>
    <property type="gene ID" value="ENSCCRG00020024885.1"/>
</dbReference>